<organism evidence="5 6">
    <name type="scientific">Clostridium muellerianum</name>
    <dbReference type="NCBI Taxonomy" id="2716538"/>
    <lineage>
        <taxon>Bacteria</taxon>
        <taxon>Bacillati</taxon>
        <taxon>Bacillota</taxon>
        <taxon>Clostridia</taxon>
        <taxon>Eubacteriales</taxon>
        <taxon>Clostridiaceae</taxon>
        <taxon>Clostridium</taxon>
    </lineage>
</organism>
<dbReference type="Gene3D" id="3.80.10.10">
    <property type="entry name" value="Ribonuclease Inhibitor"/>
    <property type="match status" value="2"/>
</dbReference>
<dbReference type="RefSeq" id="WP_169296070.1">
    <property type="nucleotide sequence ID" value="NZ_JABBNI010000004.1"/>
</dbReference>
<keyword evidence="3" id="KW-0175">Coiled coil</keyword>
<evidence type="ECO:0000256" key="2">
    <source>
        <dbReference type="ARBA" id="ARBA00022737"/>
    </source>
</evidence>
<evidence type="ECO:0000256" key="4">
    <source>
        <dbReference type="SAM" id="MobiDB-lite"/>
    </source>
</evidence>
<dbReference type="InterPro" id="IPR032675">
    <property type="entry name" value="LRR_dom_sf"/>
</dbReference>
<evidence type="ECO:0000256" key="3">
    <source>
        <dbReference type="SAM" id="Coils"/>
    </source>
</evidence>
<dbReference type="SUPFAM" id="SSF52058">
    <property type="entry name" value="L domain-like"/>
    <property type="match status" value="1"/>
</dbReference>
<dbReference type="SMART" id="SM00365">
    <property type="entry name" value="LRR_SD22"/>
    <property type="match status" value="5"/>
</dbReference>
<dbReference type="InterPro" id="IPR025875">
    <property type="entry name" value="Leu-rich_rpt_4"/>
</dbReference>
<feature type="coiled-coil region" evidence="3">
    <location>
        <begin position="783"/>
        <end position="816"/>
    </location>
</feature>
<feature type="region of interest" description="Disordered" evidence="4">
    <location>
        <begin position="205"/>
        <end position="228"/>
    </location>
</feature>
<accession>A0A7Y0EDG8</accession>
<dbReference type="InterPro" id="IPR050836">
    <property type="entry name" value="SDS22/Internalin_LRR"/>
</dbReference>
<reference evidence="5 6" key="1">
    <citation type="submission" date="2020-04" db="EMBL/GenBank/DDBJ databases">
        <authorList>
            <person name="Doyle D.A."/>
        </authorList>
    </citation>
    <scope>NUCLEOTIDE SEQUENCE [LARGE SCALE GENOMIC DNA]</scope>
    <source>
        <strain evidence="5 6">P21</strain>
    </source>
</reference>
<evidence type="ECO:0000313" key="6">
    <source>
        <dbReference type="Proteomes" id="UP000537131"/>
    </source>
</evidence>
<feature type="compositionally biased region" description="Low complexity" evidence="4">
    <location>
        <begin position="210"/>
        <end position="228"/>
    </location>
</feature>
<dbReference type="Gene3D" id="3.40.50.12090">
    <property type="match status" value="1"/>
</dbReference>
<dbReference type="Pfam" id="PF13516">
    <property type="entry name" value="LRR_6"/>
    <property type="match status" value="1"/>
</dbReference>
<dbReference type="PROSITE" id="PS51450">
    <property type="entry name" value="LRR"/>
    <property type="match status" value="5"/>
</dbReference>
<keyword evidence="2" id="KW-0677">Repeat</keyword>
<gene>
    <name evidence="5" type="ORF">HBE96_01860</name>
</gene>
<proteinExistence type="predicted"/>
<dbReference type="Pfam" id="PF04122">
    <property type="entry name" value="CW_binding_2"/>
    <property type="match status" value="3"/>
</dbReference>
<keyword evidence="6" id="KW-1185">Reference proteome</keyword>
<keyword evidence="1" id="KW-0433">Leucine-rich repeat</keyword>
<dbReference type="AlphaFoldDB" id="A0A7Y0EDG8"/>
<reference evidence="5 6" key="2">
    <citation type="submission" date="2020-06" db="EMBL/GenBank/DDBJ databases">
        <title>Complete Genome Sequence of Clostridium muelleri sp. nov. P21T, an Acid-Alcohol Producing Acetogen Isolated from Old Hay.</title>
        <authorList>
            <person name="Duncan K.E."/>
            <person name="Tanner R.S."/>
        </authorList>
    </citation>
    <scope>NUCLEOTIDE SEQUENCE [LARGE SCALE GENOMIC DNA]</scope>
    <source>
        <strain evidence="5 6">P21</strain>
    </source>
</reference>
<name>A0A7Y0EDG8_9CLOT</name>
<dbReference type="InterPro" id="IPR007253">
    <property type="entry name" value="Cell_wall-bd_2"/>
</dbReference>
<dbReference type="Pfam" id="PF12799">
    <property type="entry name" value="LRR_4"/>
    <property type="match status" value="1"/>
</dbReference>
<sequence>MIKRRKNIAILVLTFVLSTTFPYTVRASFPNIKRLGGSDRYDTCIKVAQDGWSSSYYAVIACGENYPDALSSVPLAKKYDAPILLTYSNFMPSKIMDEIKQLHVGKVFLIGGQGSINSSIEKQLQNQGIQTERLAGADRYETSVKIAEKFGKTEAITVATGEDYADALSIGPAAAAMGVPVLLVPKNYVPDVTKKYIRNLNTIKNSEYDNSSNSSSNSSNNSNNSNNANTSSGIFRDYHVFVMGDSNVVTDNVVDEFQGEGNTVERIEGKDQYYRNINAIGRFVQKASATSTQNSNYNDDNNKQTQYFVKGDMLSLDNLYLASGGGFADALSGAALAAKTKSPIILSGSSNSGLVKDFILSKIPNYGSDSVNPEYLTVLGGEGVMPGAKVSEIFGNIAFDNAVGFKSDSDSVKFPDKAFEKVIRDKLNIHDRNIYFSDVKGITSLDLTNQNILSISGIENLVHLKSLNLSYNQIKDISPIVRLDELENLNLSHNNIEDISYISNLVNLKELNVSDNRIEDLNHSRKMYKEENETEYEETSDNVFKKLKYIVSLDLSNSILDDYSSNRNRITSLSNLKDMTSLVSLNLNGNDVGSLDSLKDLTNLTTLKLSHADLYDLDFIEKLTGITYLDISYNSSIDSDDLKPLKKLINLKYLNASNDKIDDVSLLSGLTHLTTLYIEDNPIKDYTPILDISKSLYYKDFDVSSIIGTSSYDSDITIDAQIKDQISNFQSMYSYGDYTKLRYRKLYHAYDLGTYDSQLQDLYKNRNWITYEISLSGMTQGYIDNLKNQLNSINYNVEEMSKKDSMNKKVKDLEAQLLYTSKPIEKEKLIGKINYVYADYRYDYYRNLVQKYSSDMEKIKEQIQEASYETANYSSNKDIKNLQYALDEIQKDSDLASQKIIMYQNYKDFFNAVNAVLEEI</sequence>
<dbReference type="PANTHER" id="PTHR46652">
    <property type="entry name" value="LEUCINE-RICH REPEAT AND IQ DOMAIN-CONTAINING PROTEIN 1-RELATED"/>
    <property type="match status" value="1"/>
</dbReference>
<dbReference type="EMBL" id="JABBNI010000004">
    <property type="protein sequence ID" value="NMM61466.1"/>
    <property type="molecule type" value="Genomic_DNA"/>
</dbReference>
<dbReference type="PANTHER" id="PTHR46652:SF3">
    <property type="entry name" value="LEUCINE-RICH REPEAT-CONTAINING PROTEIN 9"/>
    <property type="match status" value="1"/>
</dbReference>
<dbReference type="Proteomes" id="UP000537131">
    <property type="component" value="Unassembled WGS sequence"/>
</dbReference>
<comment type="caution">
    <text evidence="5">The sequence shown here is derived from an EMBL/GenBank/DDBJ whole genome shotgun (WGS) entry which is preliminary data.</text>
</comment>
<evidence type="ECO:0000313" key="5">
    <source>
        <dbReference type="EMBL" id="NMM61466.1"/>
    </source>
</evidence>
<protein>
    <submittedName>
        <fullName evidence="5">Cell surface protein</fullName>
    </submittedName>
</protein>
<dbReference type="InterPro" id="IPR001611">
    <property type="entry name" value="Leu-rich_rpt"/>
</dbReference>
<evidence type="ECO:0000256" key="1">
    <source>
        <dbReference type="ARBA" id="ARBA00022614"/>
    </source>
</evidence>